<dbReference type="PROSITE" id="PS51071">
    <property type="entry name" value="HTH_RPIR"/>
    <property type="match status" value="1"/>
</dbReference>
<evidence type="ECO:0000259" key="4">
    <source>
        <dbReference type="PROSITE" id="PS51071"/>
    </source>
</evidence>
<dbReference type="InterPro" id="IPR035472">
    <property type="entry name" value="RpiR-like_SIS"/>
</dbReference>
<dbReference type="InParanoid" id="A0A5R8QFG9"/>
<dbReference type="Pfam" id="PF01380">
    <property type="entry name" value="SIS"/>
    <property type="match status" value="1"/>
</dbReference>
<evidence type="ECO:0000259" key="5">
    <source>
        <dbReference type="PROSITE" id="PS51464"/>
    </source>
</evidence>
<dbReference type="CDD" id="cd05013">
    <property type="entry name" value="SIS_RpiR"/>
    <property type="match status" value="1"/>
</dbReference>
<organism evidence="6 7">
    <name type="scientific">Culicoidibacter larvae</name>
    <dbReference type="NCBI Taxonomy" id="2579976"/>
    <lineage>
        <taxon>Bacteria</taxon>
        <taxon>Bacillati</taxon>
        <taxon>Bacillota</taxon>
        <taxon>Culicoidibacteria</taxon>
        <taxon>Culicoidibacterales</taxon>
        <taxon>Culicoidibacteraceae</taxon>
        <taxon>Culicoidibacter</taxon>
    </lineage>
</organism>
<dbReference type="InterPro" id="IPR001347">
    <property type="entry name" value="SIS_dom"/>
</dbReference>
<keyword evidence="1" id="KW-0805">Transcription regulation</keyword>
<dbReference type="EMBL" id="VBWP01000002">
    <property type="protein sequence ID" value="TLG76779.1"/>
    <property type="molecule type" value="Genomic_DNA"/>
</dbReference>
<dbReference type="PANTHER" id="PTHR30514">
    <property type="entry name" value="GLUCOKINASE"/>
    <property type="match status" value="1"/>
</dbReference>
<dbReference type="SUPFAM" id="SSF53697">
    <property type="entry name" value="SIS domain"/>
    <property type="match status" value="1"/>
</dbReference>
<dbReference type="RefSeq" id="WP_138190416.1">
    <property type="nucleotide sequence ID" value="NZ_VBWP01000002.1"/>
</dbReference>
<gene>
    <name evidence="6" type="ORF">FEZ08_03950</name>
</gene>
<evidence type="ECO:0000256" key="3">
    <source>
        <dbReference type="ARBA" id="ARBA00023163"/>
    </source>
</evidence>
<reference evidence="6 7" key="1">
    <citation type="submission" date="2019-05" db="EMBL/GenBank/DDBJ databases">
        <title>Culicoidintestinum kansasii gen. nov., sp. nov. from the gastrointestinal tract of the biting midge, Culicoides sonorensis.</title>
        <authorList>
            <person name="Neupane S."/>
            <person name="Ghosh A."/>
            <person name="Gunther S."/>
            <person name="Martin K."/>
            <person name="Zurek L."/>
        </authorList>
    </citation>
    <scope>NUCLEOTIDE SEQUENCE [LARGE SCALE GENOMIC DNA]</scope>
    <source>
        <strain evidence="6 7">CS-1</strain>
    </source>
</reference>
<dbReference type="GO" id="GO:1901135">
    <property type="term" value="P:carbohydrate derivative metabolic process"/>
    <property type="evidence" value="ECO:0007669"/>
    <property type="project" value="InterPro"/>
</dbReference>
<sequence length="261" mass="30504">MDFFEISSKHLEALTQNERSLFDYVIKNMHTLKNRSIREVAAECFVSTTTFLRFVRKIGFSGYSEFITVLKFTALEEPEMNESPFVVEQKQYREEYLKNLIESVRVMESAKIVRICEALKSKPRIVILAKGLSKNVAYYTQFLYSVSGFDVLFPRDSQYRGITMQKIKPDDLVFIFNYEGHDRELVQMIEVLKMREQRPLIVSITGADNNTIQNMSDINLYIFTDEIEINGVDLTSRISIIALMELILYQHMEETMITKHN</sequence>
<dbReference type="Proteomes" id="UP000306912">
    <property type="component" value="Unassembled WGS sequence"/>
</dbReference>
<dbReference type="GO" id="GO:0003677">
    <property type="term" value="F:DNA binding"/>
    <property type="evidence" value="ECO:0007669"/>
    <property type="project" value="UniProtKB-KW"/>
</dbReference>
<dbReference type="Pfam" id="PF01418">
    <property type="entry name" value="HTH_6"/>
    <property type="match status" value="1"/>
</dbReference>
<dbReference type="OrthoDB" id="6590756at2"/>
<name>A0A5R8QFG9_9FIRM</name>
<dbReference type="Gene3D" id="1.10.10.10">
    <property type="entry name" value="Winged helix-like DNA-binding domain superfamily/Winged helix DNA-binding domain"/>
    <property type="match status" value="1"/>
</dbReference>
<dbReference type="GO" id="GO:0097367">
    <property type="term" value="F:carbohydrate derivative binding"/>
    <property type="evidence" value="ECO:0007669"/>
    <property type="project" value="InterPro"/>
</dbReference>
<comment type="caution">
    <text evidence="6">The sequence shown here is derived from an EMBL/GenBank/DDBJ whole genome shotgun (WGS) entry which is preliminary data.</text>
</comment>
<protein>
    <submittedName>
        <fullName evidence="6">MurR/RpiR family transcriptional regulator</fullName>
    </submittedName>
</protein>
<feature type="domain" description="HTH rpiR-type" evidence="4">
    <location>
        <begin position="1"/>
        <end position="77"/>
    </location>
</feature>
<dbReference type="AlphaFoldDB" id="A0A5R8QFG9"/>
<evidence type="ECO:0000256" key="2">
    <source>
        <dbReference type="ARBA" id="ARBA00023125"/>
    </source>
</evidence>
<dbReference type="PROSITE" id="PS51464">
    <property type="entry name" value="SIS"/>
    <property type="match status" value="1"/>
</dbReference>
<accession>A0A5R8QFG9</accession>
<dbReference type="PANTHER" id="PTHR30514:SF10">
    <property type="entry name" value="MURR_RPIR FAMILY TRANSCRIPTIONAL REGULATOR"/>
    <property type="match status" value="1"/>
</dbReference>
<dbReference type="InterPro" id="IPR036388">
    <property type="entry name" value="WH-like_DNA-bd_sf"/>
</dbReference>
<dbReference type="Gene3D" id="3.40.50.10490">
    <property type="entry name" value="Glucose-6-phosphate isomerase like protein, domain 1"/>
    <property type="match status" value="1"/>
</dbReference>
<dbReference type="SUPFAM" id="SSF46689">
    <property type="entry name" value="Homeodomain-like"/>
    <property type="match status" value="1"/>
</dbReference>
<keyword evidence="3" id="KW-0804">Transcription</keyword>
<feature type="domain" description="SIS" evidence="5">
    <location>
        <begin position="115"/>
        <end position="261"/>
    </location>
</feature>
<proteinExistence type="predicted"/>
<dbReference type="GO" id="GO:0003700">
    <property type="term" value="F:DNA-binding transcription factor activity"/>
    <property type="evidence" value="ECO:0007669"/>
    <property type="project" value="InterPro"/>
</dbReference>
<evidence type="ECO:0000256" key="1">
    <source>
        <dbReference type="ARBA" id="ARBA00023015"/>
    </source>
</evidence>
<keyword evidence="7" id="KW-1185">Reference proteome</keyword>
<dbReference type="InterPro" id="IPR009057">
    <property type="entry name" value="Homeodomain-like_sf"/>
</dbReference>
<keyword evidence="2" id="KW-0238">DNA-binding</keyword>
<evidence type="ECO:0000313" key="6">
    <source>
        <dbReference type="EMBL" id="TLG76779.1"/>
    </source>
</evidence>
<dbReference type="InterPro" id="IPR047640">
    <property type="entry name" value="RpiR-like"/>
</dbReference>
<evidence type="ECO:0000313" key="7">
    <source>
        <dbReference type="Proteomes" id="UP000306912"/>
    </source>
</evidence>
<dbReference type="InterPro" id="IPR000281">
    <property type="entry name" value="HTH_RpiR"/>
</dbReference>
<dbReference type="InterPro" id="IPR046348">
    <property type="entry name" value="SIS_dom_sf"/>
</dbReference>